<name>A0A0A9I2C3_ARUDO</name>
<evidence type="ECO:0000313" key="1">
    <source>
        <dbReference type="EMBL" id="JAE39328.1"/>
    </source>
</evidence>
<sequence length="39" mass="4148">MSEICTSSVGTYSLQSQMSVVLGINSTLTTITSIHICKI</sequence>
<reference evidence="1" key="2">
    <citation type="journal article" date="2015" name="Data Brief">
        <title>Shoot transcriptome of the giant reed, Arundo donax.</title>
        <authorList>
            <person name="Barrero R.A."/>
            <person name="Guerrero F.D."/>
            <person name="Moolhuijzen P."/>
            <person name="Goolsby J.A."/>
            <person name="Tidwell J."/>
            <person name="Bellgard S.E."/>
            <person name="Bellgard M.I."/>
        </authorList>
    </citation>
    <scope>NUCLEOTIDE SEQUENCE</scope>
    <source>
        <tissue evidence="1">Shoot tissue taken approximately 20 cm above the soil surface</tissue>
    </source>
</reference>
<reference evidence="1" key="1">
    <citation type="submission" date="2014-09" db="EMBL/GenBank/DDBJ databases">
        <authorList>
            <person name="Magalhaes I.L.F."/>
            <person name="Oliveira U."/>
            <person name="Santos F.R."/>
            <person name="Vidigal T.H.D.A."/>
            <person name="Brescovit A.D."/>
            <person name="Santos A.J."/>
        </authorList>
    </citation>
    <scope>NUCLEOTIDE SEQUENCE</scope>
    <source>
        <tissue evidence="1">Shoot tissue taken approximately 20 cm above the soil surface</tissue>
    </source>
</reference>
<accession>A0A0A9I2C3</accession>
<dbReference type="EMBL" id="GBRH01158568">
    <property type="protein sequence ID" value="JAE39328.1"/>
    <property type="molecule type" value="Transcribed_RNA"/>
</dbReference>
<dbReference type="AlphaFoldDB" id="A0A0A9I2C3"/>
<organism evidence="1">
    <name type="scientific">Arundo donax</name>
    <name type="common">Giant reed</name>
    <name type="synonym">Donax arundinaceus</name>
    <dbReference type="NCBI Taxonomy" id="35708"/>
    <lineage>
        <taxon>Eukaryota</taxon>
        <taxon>Viridiplantae</taxon>
        <taxon>Streptophyta</taxon>
        <taxon>Embryophyta</taxon>
        <taxon>Tracheophyta</taxon>
        <taxon>Spermatophyta</taxon>
        <taxon>Magnoliopsida</taxon>
        <taxon>Liliopsida</taxon>
        <taxon>Poales</taxon>
        <taxon>Poaceae</taxon>
        <taxon>PACMAD clade</taxon>
        <taxon>Arundinoideae</taxon>
        <taxon>Arundineae</taxon>
        <taxon>Arundo</taxon>
    </lineage>
</organism>
<proteinExistence type="predicted"/>
<protein>
    <submittedName>
        <fullName evidence="1">Uncharacterized protein</fullName>
    </submittedName>
</protein>